<dbReference type="AlphaFoldDB" id="A0A6G4QV36"/>
<dbReference type="EMBL" id="JAAKGT010000002">
    <property type="protein sequence ID" value="NGM49411.1"/>
    <property type="molecule type" value="Genomic_DNA"/>
</dbReference>
<evidence type="ECO:0000313" key="1">
    <source>
        <dbReference type="EMBL" id="NGM49411.1"/>
    </source>
</evidence>
<sequence length="443" mass="47727">MAALAAQKLQIIRTLVETAPDAALRSLELALANATGGALATVRAIVEDETADRYVRNTILSPIAPLCQPRGADLPQFPRRALALLWIALKAEAPRQVAEGAARCNPWDLDNGAPDVFNQLCKIAARGLRQPTRPEFEAVGQICDAAELADYLDLSVIVRNALPRLSEWVSRMNGERAASARLAYRDACAISSDAGPRMFEMLAAHLPEPWRILRVISAVMDRPNDRYLASSEVKAFGERMLADIEASIEQVRGFDLSGGAGAGREAAASAQRIANQLTEFEQAVDVAKDGPWGKRLAKFKQSAAQAAETRMNAADKELALALPSRPISMMGKMGGGKGVPKLDAAPDETLVRRAAAALAFIEDLRPCAAQAGYGATRTKALEKLNQRLDQYIEDCLHVARTAEGGDPQIARAYLDIAAGYIVHTRDEKTAEIVRRRAVAAMAA</sequence>
<organism evidence="1">
    <name type="scientific">Caulobacter sp. 602-2</name>
    <dbReference type="NCBI Taxonomy" id="2710887"/>
    <lineage>
        <taxon>Bacteria</taxon>
        <taxon>Pseudomonadati</taxon>
        <taxon>Pseudomonadota</taxon>
        <taxon>Alphaproteobacteria</taxon>
        <taxon>Caulobacterales</taxon>
        <taxon>Caulobacteraceae</taxon>
        <taxon>Caulobacter</taxon>
    </lineage>
</organism>
<reference evidence="1" key="1">
    <citation type="submission" date="2020-02" db="EMBL/GenBank/DDBJ databases">
        <authorList>
            <person name="Gao J."/>
            <person name="Sun J."/>
        </authorList>
    </citation>
    <scope>NUCLEOTIDE SEQUENCE</scope>
    <source>
        <strain evidence="1">602-2</strain>
    </source>
</reference>
<gene>
    <name evidence="1" type="ORF">G5B46_07320</name>
</gene>
<proteinExistence type="predicted"/>
<name>A0A6G4QV36_9CAUL</name>
<accession>A0A6G4QV36</accession>
<comment type="caution">
    <text evidence="1">The sequence shown here is derived from an EMBL/GenBank/DDBJ whole genome shotgun (WGS) entry which is preliminary data.</text>
</comment>
<protein>
    <submittedName>
        <fullName evidence="1">Uncharacterized protein</fullName>
    </submittedName>
</protein>
<dbReference type="RefSeq" id="WP_165257320.1">
    <property type="nucleotide sequence ID" value="NZ_JAAKGT010000002.1"/>
</dbReference>